<dbReference type="InterPro" id="IPR000719">
    <property type="entry name" value="Prot_kinase_dom"/>
</dbReference>
<feature type="domain" description="Protein kinase" evidence="10">
    <location>
        <begin position="772"/>
        <end position="1023"/>
    </location>
</feature>
<evidence type="ECO:0000313" key="12">
    <source>
        <dbReference type="Proteomes" id="UP000596660"/>
    </source>
</evidence>
<dbReference type="InterPro" id="IPR001245">
    <property type="entry name" value="Ser-Thr/Tyr_kinase_cat_dom"/>
</dbReference>
<proteinExistence type="inferred from homology"/>
<dbReference type="InterPro" id="IPR007085">
    <property type="entry name" value="DNA/pantothenate-metab_flavo_C"/>
</dbReference>
<keyword evidence="9" id="KW-1133">Transmembrane helix</keyword>
<evidence type="ECO:0000259" key="10">
    <source>
        <dbReference type="PROSITE" id="PS50011"/>
    </source>
</evidence>
<dbReference type="PANTHER" id="PTHR45631">
    <property type="entry name" value="OS07G0107800 PROTEIN-RELATED"/>
    <property type="match status" value="1"/>
</dbReference>
<dbReference type="GO" id="GO:0005524">
    <property type="term" value="F:ATP binding"/>
    <property type="evidence" value="ECO:0007669"/>
    <property type="project" value="UniProtKB-UniRule"/>
</dbReference>
<dbReference type="Gramene" id="AUR62019012-RA">
    <property type="protein sequence ID" value="AUR62019012-RA:cds"/>
    <property type="gene ID" value="AUR62019012"/>
</dbReference>
<reference evidence="11" key="1">
    <citation type="journal article" date="2017" name="Nature">
        <title>The genome of Chenopodium quinoa.</title>
        <authorList>
            <person name="Jarvis D.E."/>
            <person name="Ho Y.S."/>
            <person name="Lightfoot D.J."/>
            <person name="Schmoeckel S.M."/>
            <person name="Li B."/>
            <person name="Borm T.J.A."/>
            <person name="Ohyanagi H."/>
            <person name="Mineta K."/>
            <person name="Michell C.T."/>
            <person name="Saber N."/>
            <person name="Kharbatia N.M."/>
            <person name="Rupper R.R."/>
            <person name="Sharp A.R."/>
            <person name="Dally N."/>
            <person name="Boughton B.A."/>
            <person name="Woo Y.H."/>
            <person name="Gao G."/>
            <person name="Schijlen E.G.W.M."/>
            <person name="Guo X."/>
            <person name="Momin A.A."/>
            <person name="Negrao S."/>
            <person name="Al-Babili S."/>
            <person name="Gehring C."/>
            <person name="Roessner U."/>
            <person name="Jung C."/>
            <person name="Murphy K."/>
            <person name="Arold S.T."/>
            <person name="Gojobori T."/>
            <person name="van der Linden C.G."/>
            <person name="van Loo E.N."/>
            <person name="Jellen E.N."/>
            <person name="Maughan P.J."/>
            <person name="Tester M."/>
        </authorList>
    </citation>
    <scope>NUCLEOTIDE SEQUENCE [LARGE SCALE GENOMIC DNA]</scope>
    <source>
        <strain evidence="11">cv. PI 614886</strain>
    </source>
</reference>
<evidence type="ECO:0000256" key="6">
    <source>
        <dbReference type="ARBA" id="ARBA00022777"/>
    </source>
</evidence>
<evidence type="ECO:0000256" key="5">
    <source>
        <dbReference type="ARBA" id="ARBA00022741"/>
    </source>
</evidence>
<dbReference type="InterPro" id="IPR008271">
    <property type="entry name" value="Ser/Thr_kinase_AS"/>
</dbReference>
<reference evidence="11" key="2">
    <citation type="submission" date="2021-03" db="UniProtKB">
        <authorList>
            <consortium name="EnsemblPlants"/>
        </authorList>
    </citation>
    <scope>IDENTIFICATION</scope>
</reference>
<dbReference type="InterPro" id="IPR011009">
    <property type="entry name" value="Kinase-like_dom_sf"/>
</dbReference>
<comment type="similarity">
    <text evidence="2">Belongs to the PPC synthetase family.</text>
</comment>
<dbReference type="OMA" id="HLYIWKE"/>
<evidence type="ECO:0000256" key="4">
    <source>
        <dbReference type="ARBA" id="ARBA00022679"/>
    </source>
</evidence>
<dbReference type="GO" id="GO:0015937">
    <property type="term" value="P:coenzyme A biosynthetic process"/>
    <property type="evidence" value="ECO:0007669"/>
    <property type="project" value="UniProtKB-ARBA"/>
</dbReference>
<keyword evidence="3" id="KW-0723">Serine/threonine-protein kinase</keyword>
<keyword evidence="4" id="KW-0808">Transferase</keyword>
<dbReference type="AlphaFoldDB" id="A0A803LUW8"/>
<dbReference type="FunFam" id="3.30.200.20:FF:000039">
    <property type="entry name" value="receptor-like protein kinase FERONIA"/>
    <property type="match status" value="1"/>
</dbReference>
<keyword evidence="12" id="KW-1185">Reference proteome</keyword>
<evidence type="ECO:0000256" key="3">
    <source>
        <dbReference type="ARBA" id="ARBA00022527"/>
    </source>
</evidence>
<dbReference type="GO" id="GO:0004674">
    <property type="term" value="F:protein serine/threonine kinase activity"/>
    <property type="evidence" value="ECO:0007669"/>
    <property type="project" value="UniProtKB-KW"/>
</dbReference>
<keyword evidence="7 8" id="KW-0067">ATP-binding</keyword>
<dbReference type="GO" id="GO:0016020">
    <property type="term" value="C:membrane"/>
    <property type="evidence" value="ECO:0007669"/>
    <property type="project" value="UniProtKB-SubCell"/>
</dbReference>
<keyword evidence="5 8" id="KW-0547">Nucleotide-binding</keyword>
<keyword evidence="6" id="KW-0418">Kinase</keyword>
<accession>A0A803LUW8</accession>
<evidence type="ECO:0000256" key="8">
    <source>
        <dbReference type="PROSITE-ProRule" id="PRU10141"/>
    </source>
</evidence>
<dbReference type="Gene3D" id="3.30.200.20">
    <property type="entry name" value="Phosphorylase Kinase, domain 1"/>
    <property type="match status" value="1"/>
</dbReference>
<dbReference type="InterPro" id="IPR017441">
    <property type="entry name" value="Protein_kinase_ATP_BS"/>
</dbReference>
<dbReference type="PROSITE" id="PS00108">
    <property type="entry name" value="PROTEIN_KINASE_ST"/>
    <property type="match status" value="1"/>
</dbReference>
<evidence type="ECO:0000256" key="7">
    <source>
        <dbReference type="ARBA" id="ARBA00022840"/>
    </source>
</evidence>
<dbReference type="PROSITE" id="PS50011">
    <property type="entry name" value="PROTEIN_KINASE_DOM"/>
    <property type="match status" value="1"/>
</dbReference>
<dbReference type="SMART" id="SM00220">
    <property type="entry name" value="S_TKc"/>
    <property type="match status" value="1"/>
</dbReference>
<feature type="binding site" evidence="8">
    <location>
        <position position="800"/>
    </location>
    <ligand>
        <name>ATP</name>
        <dbReference type="ChEBI" id="CHEBI:30616"/>
    </ligand>
</feature>
<organism evidence="11 12">
    <name type="scientific">Chenopodium quinoa</name>
    <name type="common">Quinoa</name>
    <dbReference type="NCBI Taxonomy" id="63459"/>
    <lineage>
        <taxon>Eukaryota</taxon>
        <taxon>Viridiplantae</taxon>
        <taxon>Streptophyta</taxon>
        <taxon>Embryophyta</taxon>
        <taxon>Tracheophyta</taxon>
        <taxon>Spermatophyta</taxon>
        <taxon>Magnoliopsida</taxon>
        <taxon>eudicotyledons</taxon>
        <taxon>Gunneridae</taxon>
        <taxon>Pentapetalae</taxon>
        <taxon>Caryophyllales</taxon>
        <taxon>Chenopodiaceae</taxon>
        <taxon>Chenopodioideae</taxon>
        <taxon>Atripliceae</taxon>
        <taxon>Chenopodium</taxon>
    </lineage>
</organism>
<dbReference type="EnsemblPlants" id="AUR62019012-RA">
    <property type="protein sequence ID" value="AUR62019012-RA:cds"/>
    <property type="gene ID" value="AUR62019012"/>
</dbReference>
<dbReference type="Pfam" id="PF07714">
    <property type="entry name" value="PK_Tyr_Ser-Thr"/>
    <property type="match status" value="1"/>
</dbReference>
<comment type="subcellular location">
    <subcellularLocation>
        <location evidence="1">Membrane</location>
        <topology evidence="1">Single-pass membrane protein</topology>
    </subcellularLocation>
</comment>
<feature type="transmembrane region" description="Helical" evidence="9">
    <location>
        <begin position="688"/>
        <end position="712"/>
    </location>
</feature>
<dbReference type="Pfam" id="PF04127">
    <property type="entry name" value="DFP"/>
    <property type="match status" value="1"/>
</dbReference>
<dbReference type="SUPFAM" id="SSF102645">
    <property type="entry name" value="CoaB-like"/>
    <property type="match status" value="1"/>
</dbReference>
<dbReference type="SUPFAM" id="SSF56112">
    <property type="entry name" value="Protein kinase-like (PK-like)"/>
    <property type="match status" value="1"/>
</dbReference>
<evidence type="ECO:0000256" key="1">
    <source>
        <dbReference type="ARBA" id="ARBA00004167"/>
    </source>
</evidence>
<evidence type="ECO:0000256" key="9">
    <source>
        <dbReference type="SAM" id="Phobius"/>
    </source>
</evidence>
<keyword evidence="9" id="KW-0812">Transmembrane</keyword>
<dbReference type="Pfam" id="PF12819">
    <property type="entry name" value="Malectin_like"/>
    <property type="match status" value="1"/>
</dbReference>
<dbReference type="PROSITE" id="PS00107">
    <property type="entry name" value="PROTEIN_KINASE_ATP"/>
    <property type="match status" value="1"/>
</dbReference>
<keyword evidence="9" id="KW-0472">Membrane</keyword>
<dbReference type="Proteomes" id="UP000596660">
    <property type="component" value="Unplaced"/>
</dbReference>
<evidence type="ECO:0000313" key="11">
    <source>
        <dbReference type="EnsemblPlants" id="AUR62019012-RA:cds"/>
    </source>
</evidence>
<dbReference type="Gene3D" id="2.60.120.430">
    <property type="entry name" value="Galactose-binding lectin"/>
    <property type="match status" value="2"/>
</dbReference>
<dbReference type="PANTHER" id="PTHR45631:SF207">
    <property type="entry name" value="LRR RECEPTOR-LIKE SERINE_THREONINE-PROTEIN KINASE MEE39-RELATED"/>
    <property type="match status" value="1"/>
</dbReference>
<name>A0A803LUW8_CHEQI</name>
<sequence length="1085" mass="120452">MSSNGRSNGLEESFMAEVDKFFDTAPPLKDRLVISQKLKEFIVHNSLASGNEASKRKIVCITSGGTTVPLEQRCVRYIDNFSSGYRGAASTEYFLKAGYAVIFLNRRGTCQPYCRSLPDDPLLECFESTNESVQVQRSHAEALRKAISNHHAAVEAGVLLKLQFTTIFEYLQLLQMIAGALRDLGPRVMFYLAAAVSDFYVPWESMVEHKIQSAAGPLDLRLAQVPKMLSVLRKDWAPLAFFISFKLETDSLILLDKASSALSKYKMHAVVANELANRKEEVTVVTPHGKTCIRREAWTDIEIPLIELLAEMHSAHIEEPQFFINCGSSNNATTTARQIFVGDEKTNTVHLSGHGSKTVTDSNQPEALYQTARVFKKPASYDFDIPQIGTYFVRLHFCAFDSSLAAAKFNVSASGHLLFSPAGKTATNCSRNSTEFILNISDVKEKFRIYFVPSPSSIAFVNAIEIFFTSSNITEDTGPHVTPAGSLRDYEGNKSKVLETIYRINVGGEEVEASSSSLWRSWMPDDQYLINKGEAQNAVPKTDSVGYVAGQATHDDAPPEVYGTAKKPKNSLSPSNLTWRFSVNKGKYFVRVHFCDIINSSPGSYKFSLYIYSNFNQVIDQTDIIGSVHPFYKDYLVEPDDLGYLNISVGPNNASADRSYLFLNGLEIMQVKNETVVEPRIDGSPSHLVLVASLVASAVAILIVLAAIAFWLQQKKKRKKSIEASEWVPMYGAFSSHNRNSDGTSSHASTFQNLQLGLKIPFVEIRQITNNFEENLIIGEGGFGKVYKGTLRSGLKVAVKRGSPDHGQGMSEFQTEIMILSTIRHRHLVSLIGYCYENGEMILVYEYMEKGTLRYHLYESENISASSAKGTLSWKQRLEICIGAAKGLQYLHTGTNKGIIHRDVKSTNILLDENYVAKVADFGLSRSGYLEQTHVSISDVKGTLGYLDPESVTSKRKISLSDWATACFEEGHIEKIIDPLIANEIEPNSLKQFCETAERCLKKDASERPPMSDVCWSLEYTLQLQKAAAEGVLLDDTTTDVSLNMPLPAVQRFPSQNISDYDLELSYTGTGEVFSQLTSDDGTGR</sequence>
<dbReference type="Gene3D" id="3.40.50.10300">
    <property type="entry name" value="CoaB-like"/>
    <property type="match status" value="1"/>
</dbReference>
<evidence type="ECO:0000256" key="2">
    <source>
        <dbReference type="ARBA" id="ARBA00005703"/>
    </source>
</evidence>
<dbReference type="InterPro" id="IPR024788">
    <property type="entry name" value="Malectin-like_Carb-bd_dom"/>
</dbReference>
<dbReference type="InterPro" id="IPR035929">
    <property type="entry name" value="CoaB-like_sf"/>
</dbReference>
<protein>
    <recommendedName>
        <fullName evidence="10">Protein kinase domain-containing protein</fullName>
    </recommendedName>
</protein>
<dbReference type="Gene3D" id="1.10.510.10">
    <property type="entry name" value="Transferase(Phosphotransferase) domain 1"/>
    <property type="match status" value="2"/>
</dbReference>